<evidence type="ECO:0000256" key="4">
    <source>
        <dbReference type="ARBA" id="ARBA00022448"/>
    </source>
</evidence>
<dbReference type="AlphaFoldDB" id="A0A673XS10"/>
<comment type="similarity">
    <text evidence="3 10">Belongs to the adaptor complexes large subunit family.</text>
</comment>
<dbReference type="SUPFAM" id="SSF49348">
    <property type="entry name" value="Clathrin adaptor appendage domain"/>
    <property type="match status" value="1"/>
</dbReference>
<dbReference type="Gene3D" id="1.25.10.10">
    <property type="entry name" value="Leucine-rich Repeat Variant"/>
    <property type="match status" value="1"/>
</dbReference>
<dbReference type="InterPro" id="IPR002553">
    <property type="entry name" value="Clathrin/coatomer_adapt-like_N"/>
</dbReference>
<dbReference type="InterPro" id="IPR050840">
    <property type="entry name" value="Adaptor_Complx_Large_Subunit"/>
</dbReference>
<evidence type="ECO:0000256" key="5">
    <source>
        <dbReference type="ARBA" id="ARBA00022927"/>
    </source>
</evidence>
<evidence type="ECO:0000256" key="2">
    <source>
        <dbReference type="ARBA" id="ARBA00004555"/>
    </source>
</evidence>
<evidence type="ECO:0000256" key="6">
    <source>
        <dbReference type="ARBA" id="ARBA00023034"/>
    </source>
</evidence>
<dbReference type="PROSITE" id="PS50180">
    <property type="entry name" value="GAE"/>
    <property type="match status" value="1"/>
</dbReference>
<evidence type="ECO:0000313" key="12">
    <source>
        <dbReference type="Ensembl" id="ENSSTUP00000023211.1"/>
    </source>
</evidence>
<keyword evidence="13" id="KW-1185">Reference proteome</keyword>
<dbReference type="PANTHER" id="PTHR22780">
    <property type="entry name" value="ADAPTIN, ALPHA/GAMMA/EPSILON"/>
    <property type="match status" value="1"/>
</dbReference>
<evidence type="ECO:0000259" key="11">
    <source>
        <dbReference type="PROSITE" id="PS50180"/>
    </source>
</evidence>
<dbReference type="GO" id="GO:0016192">
    <property type="term" value="P:vesicle-mediated transport"/>
    <property type="evidence" value="ECO:0007669"/>
    <property type="project" value="InterPro"/>
</dbReference>
<evidence type="ECO:0000256" key="1">
    <source>
        <dbReference type="ARBA" id="ARBA00004156"/>
    </source>
</evidence>
<evidence type="ECO:0000256" key="10">
    <source>
        <dbReference type="PIRNR" id="PIRNR037094"/>
    </source>
</evidence>
<evidence type="ECO:0000256" key="8">
    <source>
        <dbReference type="ARBA" id="ARBA00023329"/>
    </source>
</evidence>
<dbReference type="GO" id="GO:0030121">
    <property type="term" value="C:AP-1 adaptor complex"/>
    <property type="evidence" value="ECO:0007669"/>
    <property type="project" value="InterPro"/>
</dbReference>
<dbReference type="InterPro" id="IPR013041">
    <property type="entry name" value="Clathrin_app_Ig-like_sf"/>
</dbReference>
<organism evidence="12 13">
    <name type="scientific">Salmo trutta</name>
    <name type="common">Brown trout</name>
    <dbReference type="NCBI Taxonomy" id="8032"/>
    <lineage>
        <taxon>Eukaryota</taxon>
        <taxon>Metazoa</taxon>
        <taxon>Chordata</taxon>
        <taxon>Craniata</taxon>
        <taxon>Vertebrata</taxon>
        <taxon>Euteleostomi</taxon>
        <taxon>Actinopterygii</taxon>
        <taxon>Neopterygii</taxon>
        <taxon>Teleostei</taxon>
        <taxon>Protacanthopterygii</taxon>
        <taxon>Salmoniformes</taxon>
        <taxon>Salmonidae</taxon>
        <taxon>Salmoninae</taxon>
        <taxon>Salmo</taxon>
    </lineage>
</organism>
<sequence length="649" mass="72211">MSPSVRLQEMIRVIRGARTQGEERGVIQRECAAIRAQFRQADNGTRSHNLAKLLYVHMLGYPAHFGQMECVRLIASPRYNEKRVGYLGAMMLLDEKQDASLLITNSIKNDLSHSSQYVQSLALCTLGCMGSAEMCRDLAPEIDRLLRASNSYIKKKAALCAVHIVRKVPELGELFTPASRSLLSEKNHGESVLICFAFLTSPAAVPELVQIMKGLVMSGYSPEHNVAGISDPFLQVRILRLLRILGRNNDTASDAVNDLLAQVATNTDSSKTAGSAVLYETVLTVMDIKSESGLRVLAVNILGRFLLNNDRNIRYISMTSLQKIVQTDHNAVQRHRGTIVDCLKDQDASVKRRALELSLALVSAVNIRSLMKELLLFLSSCPPELRAHTTSGIFNAAERYAPSQRWHIDTILHVLTTAGGDVRDETVPNLIQLITTATELHCYTVHKLYRALITDISDAVVVLTQAWLITIDNTVFNCHKTETVAEDDVLDALEMVLQSHMSSPATRGFALTATMKLSTRITHNVDRIRSIVSIYGSCIDVELQQRAVEYNALFKKYDHMRPEKTLGPSYRLFMTFVSHFHPPQSVQLQMKAPSGDVIPAHGLGQVTQTVLLNNPNKVSLKMRVRVCYTSQDFVCQDTVQIDSFPSPAW</sequence>
<dbReference type="Gene3D" id="2.60.40.1230">
    <property type="match status" value="1"/>
</dbReference>
<dbReference type="GO" id="GO:0006886">
    <property type="term" value="P:intracellular protein transport"/>
    <property type="evidence" value="ECO:0007669"/>
    <property type="project" value="UniProtKB-UniRule"/>
</dbReference>
<feature type="domain" description="GAE" evidence="11">
    <location>
        <begin position="526"/>
        <end position="645"/>
    </location>
</feature>
<dbReference type="Ensembl" id="ENSSTUT00000024344.1">
    <property type="protein sequence ID" value="ENSSTUP00000023211.1"/>
    <property type="gene ID" value="ENSSTUG00000009504.1"/>
</dbReference>
<reference evidence="12" key="1">
    <citation type="submission" date="2025-08" db="UniProtKB">
        <authorList>
            <consortium name="Ensembl"/>
        </authorList>
    </citation>
    <scope>IDENTIFICATION</scope>
</reference>
<dbReference type="PIRSF" id="PIRSF037094">
    <property type="entry name" value="AP1_complex_gamma"/>
    <property type="match status" value="1"/>
</dbReference>
<name>A0A673XS10_SALTR</name>
<dbReference type="Pfam" id="PF01602">
    <property type="entry name" value="Adaptin_N"/>
    <property type="match status" value="1"/>
</dbReference>
<dbReference type="InterPro" id="IPR008152">
    <property type="entry name" value="Clathrin_a/b/g-adaptin_app_Ig"/>
</dbReference>
<evidence type="ECO:0000256" key="3">
    <source>
        <dbReference type="ARBA" id="ARBA00006613"/>
    </source>
</evidence>
<dbReference type="InterPro" id="IPR016024">
    <property type="entry name" value="ARM-type_fold"/>
</dbReference>
<accession>A0A673XS10</accession>
<dbReference type="GeneTree" id="ENSGT00950000182838"/>
<proteinExistence type="inferred from homology"/>
<reference evidence="12" key="2">
    <citation type="submission" date="2025-09" db="UniProtKB">
        <authorList>
            <consortium name="Ensembl"/>
        </authorList>
    </citation>
    <scope>IDENTIFICATION</scope>
</reference>
<evidence type="ECO:0000256" key="7">
    <source>
        <dbReference type="ARBA" id="ARBA00023136"/>
    </source>
</evidence>
<dbReference type="FunFam" id="1.25.10.10:FF:000030">
    <property type="entry name" value="AP-1 complex subunit gamma"/>
    <property type="match status" value="1"/>
</dbReference>
<dbReference type="InterPro" id="IPR017107">
    <property type="entry name" value="AP1_complex_gsu"/>
</dbReference>
<dbReference type="InterPro" id="IPR011989">
    <property type="entry name" value="ARM-like"/>
</dbReference>
<comment type="subcellular location">
    <subcellularLocation>
        <location evidence="1">Cytoplasmic vesicle membrane</location>
    </subcellularLocation>
    <subcellularLocation>
        <location evidence="9">Endomembrane system</location>
        <topology evidence="9">Peripheral membrane protein</topology>
        <orientation evidence="9">Cytoplasmic side</orientation>
    </subcellularLocation>
    <subcellularLocation>
        <location evidence="2">Golgi apparatus</location>
    </subcellularLocation>
</comment>
<gene>
    <name evidence="12" type="primary">AP1G2</name>
    <name evidence="12" type="synonym">LOC115169482</name>
</gene>
<evidence type="ECO:0000313" key="13">
    <source>
        <dbReference type="Proteomes" id="UP000472277"/>
    </source>
</evidence>
<dbReference type="SUPFAM" id="SSF48371">
    <property type="entry name" value="ARM repeat"/>
    <property type="match status" value="1"/>
</dbReference>
<keyword evidence="5 10" id="KW-0653">Protein transport</keyword>
<dbReference type="Pfam" id="PF02883">
    <property type="entry name" value="Alpha_adaptinC2"/>
    <property type="match status" value="1"/>
</dbReference>
<dbReference type="InterPro" id="IPR008153">
    <property type="entry name" value="GAE_dom"/>
</dbReference>
<evidence type="ECO:0000256" key="9">
    <source>
        <dbReference type="ARBA" id="ARBA00029433"/>
    </source>
</evidence>
<dbReference type="Proteomes" id="UP000472277">
    <property type="component" value="Chromosome 31"/>
</dbReference>
<keyword evidence="8 10" id="KW-0968">Cytoplasmic vesicle</keyword>
<keyword evidence="4 10" id="KW-0813">Transport</keyword>
<protein>
    <recommendedName>
        <fullName evidence="10">AP-1 complex subunit gamma</fullName>
    </recommendedName>
</protein>
<keyword evidence="7 10" id="KW-0472">Membrane</keyword>
<keyword evidence="6 10" id="KW-0333">Golgi apparatus</keyword>